<feature type="region of interest" description="Disordered" evidence="1">
    <location>
        <begin position="56"/>
        <end position="87"/>
    </location>
</feature>
<keyword evidence="4" id="KW-1185">Reference proteome</keyword>
<keyword evidence="2" id="KW-1133">Transmembrane helix</keyword>
<reference evidence="3 4" key="1">
    <citation type="submission" date="2020-02" db="EMBL/GenBank/DDBJ databases">
        <title>Sequencing the genomes of 1000 actinobacteria strains.</title>
        <authorList>
            <person name="Klenk H.-P."/>
        </authorList>
    </citation>
    <scope>NUCLEOTIDE SEQUENCE [LARGE SCALE GENOMIC DNA]</scope>
    <source>
        <strain evidence="3 4">DSM 19609</strain>
    </source>
</reference>
<accession>A0ABX0SAY1</accession>
<keyword evidence="2" id="KW-0472">Membrane</keyword>
<evidence type="ECO:0000256" key="1">
    <source>
        <dbReference type="SAM" id="MobiDB-lite"/>
    </source>
</evidence>
<protein>
    <submittedName>
        <fullName evidence="3">Uncharacterized protein</fullName>
    </submittedName>
</protein>
<feature type="compositionally biased region" description="Low complexity" evidence="1">
    <location>
        <begin position="78"/>
        <end position="87"/>
    </location>
</feature>
<feature type="transmembrane region" description="Helical" evidence="2">
    <location>
        <begin position="28"/>
        <end position="53"/>
    </location>
</feature>
<proteinExistence type="predicted"/>
<comment type="caution">
    <text evidence="3">The sequence shown here is derived from an EMBL/GenBank/DDBJ whole genome shotgun (WGS) entry which is preliminary data.</text>
</comment>
<gene>
    <name evidence="3" type="ORF">FB473_000194</name>
</gene>
<dbReference type="EMBL" id="JAAMOZ010000001">
    <property type="protein sequence ID" value="NIH55549.1"/>
    <property type="molecule type" value="Genomic_DNA"/>
</dbReference>
<evidence type="ECO:0000256" key="2">
    <source>
        <dbReference type="SAM" id="Phobius"/>
    </source>
</evidence>
<dbReference type="RefSeq" id="WP_167163999.1">
    <property type="nucleotide sequence ID" value="NZ_BAAAOO010000012.1"/>
</dbReference>
<evidence type="ECO:0000313" key="4">
    <source>
        <dbReference type="Proteomes" id="UP000749311"/>
    </source>
</evidence>
<organism evidence="3 4">
    <name type="scientific">Brooklawnia cerclae</name>
    <dbReference type="NCBI Taxonomy" id="349934"/>
    <lineage>
        <taxon>Bacteria</taxon>
        <taxon>Bacillati</taxon>
        <taxon>Actinomycetota</taxon>
        <taxon>Actinomycetes</taxon>
        <taxon>Propionibacteriales</taxon>
        <taxon>Propionibacteriaceae</taxon>
        <taxon>Brooklawnia</taxon>
    </lineage>
</organism>
<name>A0ABX0SAY1_9ACTN</name>
<sequence length="334" mass="35946">MSIPPSPADGPKASARSRAARVRSRLRWWWHAPIGLLVIGIVIILITTIAFGATRPDTGNPPAPTSQSPRAEVPTLHSPLASPPALSAAPALPELDEEIARIEEKYDVLLGITLNQATNPYTRQQETWYGGTLRGGEAFETIDVPIALAVLNEPNQPQQLDYMFTRALADNSQAGDEALWAYLGTADEAASKTTQALRAYGDFHTTVDASSEQEQTPPYDTTWSLEDQSLLMGVLTCKYADTYKALSKLNDQSDDPWGLQTLPLTYSRGAWGQTANGDLLVRQFGLIRLSDGTQVGIAMAASSTSDDSSAGQAAITELANSVRRLATGFDSPQC</sequence>
<keyword evidence="2" id="KW-0812">Transmembrane</keyword>
<dbReference type="Proteomes" id="UP000749311">
    <property type="component" value="Unassembled WGS sequence"/>
</dbReference>
<evidence type="ECO:0000313" key="3">
    <source>
        <dbReference type="EMBL" id="NIH55549.1"/>
    </source>
</evidence>